<reference evidence="11 12" key="1">
    <citation type="submission" date="2018-07" db="EMBL/GenBank/DDBJ databases">
        <title>Anaerosacharophilus polymeroproducens gen. nov. sp. nov., an anaerobic bacterium isolated from salt field.</title>
        <authorList>
            <person name="Kim W."/>
            <person name="Yang S.-H."/>
            <person name="Oh J."/>
            <person name="Lee J.-H."/>
            <person name="Kwon K.K."/>
        </authorList>
    </citation>
    <scope>NUCLEOTIDE SEQUENCE [LARGE SCALE GENOMIC DNA]</scope>
    <source>
        <strain evidence="11 12">MCWD5</strain>
    </source>
</reference>
<dbReference type="PANTHER" id="PTHR45453">
    <property type="entry name" value="PHOSPHATE REGULON SENSOR PROTEIN PHOR"/>
    <property type="match status" value="1"/>
</dbReference>
<sequence length="498" mass="58452">MKTIKSRLIITELLLLIGVIGGTCIFYLLFADAYYINKKEKLMEKAYNEIQDLDFSKEIEKYNSKDNSEEDNNEVNFFTFYEEENIKFIITDDKFRSLYMTDKLSDIDVTEKRIDRRIKEKQFEFQYNAKAHKENNKRISLLGLVNQDEKNYYVYIYERTYVIEKSFSYANKLLFVTLIISIFLGSVLINISAGKISKPIEDIDLVAQNIAGKNFTLKVSEKINYTELNRLARSINSMSDQLQDHILKLEKYNLNLLKENRYKSEMEKMRKQFVNNVSHELKTPLAVISSQVEMLYYLNDERKKEEYYNSLLDEVNYMNKLIESMLAIFSAEHGIESMELSTLNLSDLVNTLLETYHVLMEQKNIKYTINIEKTCFVMGNKKYLEQAVSNYIINAFKHTKTGNQIHIKVETEKEKNKVTVSVYNEGEKIDEREKKKIWNSFYQGDNSNIEKTLIGGTGLGLYIVQTIIKLHHGDYGVENEKNGVRFWFTLDLLNKQSI</sequence>
<protein>
    <recommendedName>
        <fullName evidence="3">histidine kinase</fullName>
        <ecNumber evidence="3">2.7.13.3</ecNumber>
    </recommendedName>
</protein>
<dbReference type="InterPro" id="IPR005467">
    <property type="entry name" value="His_kinase_dom"/>
</dbReference>
<comment type="catalytic activity">
    <reaction evidence="1">
        <text>ATP + protein L-histidine = ADP + protein N-phospho-L-histidine.</text>
        <dbReference type="EC" id="2.7.13.3"/>
    </reaction>
</comment>
<dbReference type="InterPro" id="IPR003594">
    <property type="entry name" value="HATPase_dom"/>
</dbReference>
<evidence type="ECO:0000256" key="5">
    <source>
        <dbReference type="ARBA" id="ARBA00022679"/>
    </source>
</evidence>
<dbReference type="EC" id="2.7.13.3" evidence="3"/>
<dbReference type="RefSeq" id="WP_115481038.1">
    <property type="nucleotide sequence ID" value="NZ_QRCT01000013.1"/>
</dbReference>
<dbReference type="SUPFAM" id="SSF47384">
    <property type="entry name" value="Homodimeric domain of signal transducing histidine kinase"/>
    <property type="match status" value="1"/>
</dbReference>
<dbReference type="PANTHER" id="PTHR45453:SF1">
    <property type="entry name" value="PHOSPHATE REGULON SENSOR PROTEIN PHOR"/>
    <property type="match status" value="1"/>
</dbReference>
<comment type="subcellular location">
    <subcellularLocation>
        <location evidence="2">Membrane</location>
    </subcellularLocation>
</comment>
<keyword evidence="4" id="KW-0597">Phosphoprotein</keyword>
<dbReference type="PRINTS" id="PR00344">
    <property type="entry name" value="BCTRLSENSOR"/>
</dbReference>
<comment type="caution">
    <text evidence="11">The sequence shown here is derived from an EMBL/GenBank/DDBJ whole genome shotgun (WGS) entry which is preliminary data.</text>
</comment>
<evidence type="ECO:0000256" key="1">
    <source>
        <dbReference type="ARBA" id="ARBA00000085"/>
    </source>
</evidence>
<feature type="transmembrane region" description="Helical" evidence="8">
    <location>
        <begin position="13"/>
        <end position="35"/>
    </location>
</feature>
<evidence type="ECO:0000256" key="8">
    <source>
        <dbReference type="SAM" id="Phobius"/>
    </source>
</evidence>
<evidence type="ECO:0000256" key="3">
    <source>
        <dbReference type="ARBA" id="ARBA00012438"/>
    </source>
</evidence>
<dbReference type="Gene3D" id="3.30.565.10">
    <property type="entry name" value="Histidine kinase-like ATPase, C-terminal domain"/>
    <property type="match status" value="1"/>
</dbReference>
<dbReference type="InterPro" id="IPR036097">
    <property type="entry name" value="HisK_dim/P_sf"/>
</dbReference>
<dbReference type="InterPro" id="IPR003660">
    <property type="entry name" value="HAMP_dom"/>
</dbReference>
<evidence type="ECO:0000256" key="6">
    <source>
        <dbReference type="ARBA" id="ARBA00022777"/>
    </source>
</evidence>
<name>A0A371AXK1_9FIRM</name>
<dbReference type="FunFam" id="1.10.287.130:FF:000001">
    <property type="entry name" value="Two-component sensor histidine kinase"/>
    <property type="match status" value="1"/>
</dbReference>
<dbReference type="InterPro" id="IPR004358">
    <property type="entry name" value="Sig_transdc_His_kin-like_C"/>
</dbReference>
<dbReference type="AlphaFoldDB" id="A0A371AXK1"/>
<accession>A0A371AXK1</accession>
<dbReference type="PROSITE" id="PS50109">
    <property type="entry name" value="HIS_KIN"/>
    <property type="match status" value="1"/>
</dbReference>
<dbReference type="Gene3D" id="1.10.287.130">
    <property type="match status" value="1"/>
</dbReference>
<dbReference type="SMART" id="SM00388">
    <property type="entry name" value="HisKA"/>
    <property type="match status" value="1"/>
</dbReference>
<keyword evidence="6 11" id="KW-0418">Kinase</keyword>
<evidence type="ECO:0000259" key="9">
    <source>
        <dbReference type="PROSITE" id="PS50109"/>
    </source>
</evidence>
<organism evidence="11 12">
    <name type="scientific">Anaerosacchariphilus polymeriproducens</name>
    <dbReference type="NCBI Taxonomy" id="1812858"/>
    <lineage>
        <taxon>Bacteria</taxon>
        <taxon>Bacillati</taxon>
        <taxon>Bacillota</taxon>
        <taxon>Clostridia</taxon>
        <taxon>Lachnospirales</taxon>
        <taxon>Lachnospiraceae</taxon>
        <taxon>Anaerosacchariphilus</taxon>
    </lineage>
</organism>
<dbReference type="Gene3D" id="6.10.340.10">
    <property type="match status" value="1"/>
</dbReference>
<dbReference type="SMART" id="SM00387">
    <property type="entry name" value="HATPase_c"/>
    <property type="match status" value="1"/>
</dbReference>
<evidence type="ECO:0000313" key="11">
    <source>
        <dbReference type="EMBL" id="RDU24294.1"/>
    </source>
</evidence>
<dbReference type="InterPro" id="IPR036890">
    <property type="entry name" value="HATPase_C_sf"/>
</dbReference>
<keyword evidence="7" id="KW-0902">Two-component regulatory system</keyword>
<evidence type="ECO:0000256" key="7">
    <source>
        <dbReference type="ARBA" id="ARBA00023012"/>
    </source>
</evidence>
<proteinExistence type="predicted"/>
<dbReference type="InterPro" id="IPR050351">
    <property type="entry name" value="BphY/WalK/GraS-like"/>
</dbReference>
<dbReference type="SMART" id="SM00304">
    <property type="entry name" value="HAMP"/>
    <property type="match status" value="1"/>
</dbReference>
<evidence type="ECO:0000259" key="10">
    <source>
        <dbReference type="PROSITE" id="PS50885"/>
    </source>
</evidence>
<dbReference type="InterPro" id="IPR003661">
    <property type="entry name" value="HisK_dim/P_dom"/>
</dbReference>
<keyword evidence="8" id="KW-0812">Transmembrane</keyword>
<evidence type="ECO:0000256" key="4">
    <source>
        <dbReference type="ARBA" id="ARBA00022553"/>
    </source>
</evidence>
<dbReference type="Pfam" id="PF02518">
    <property type="entry name" value="HATPase_c"/>
    <property type="match status" value="1"/>
</dbReference>
<dbReference type="Proteomes" id="UP000255036">
    <property type="component" value="Unassembled WGS sequence"/>
</dbReference>
<dbReference type="GO" id="GO:0000155">
    <property type="term" value="F:phosphorelay sensor kinase activity"/>
    <property type="evidence" value="ECO:0007669"/>
    <property type="project" value="InterPro"/>
</dbReference>
<dbReference type="PROSITE" id="PS50885">
    <property type="entry name" value="HAMP"/>
    <property type="match status" value="1"/>
</dbReference>
<gene>
    <name evidence="11" type="ORF">DWV06_04785</name>
</gene>
<feature type="domain" description="Histidine kinase" evidence="9">
    <location>
        <begin position="276"/>
        <end position="494"/>
    </location>
</feature>
<evidence type="ECO:0000256" key="2">
    <source>
        <dbReference type="ARBA" id="ARBA00004370"/>
    </source>
</evidence>
<dbReference type="Pfam" id="PF00512">
    <property type="entry name" value="HisKA"/>
    <property type="match status" value="1"/>
</dbReference>
<dbReference type="OrthoDB" id="9813151at2"/>
<keyword evidence="12" id="KW-1185">Reference proteome</keyword>
<feature type="domain" description="HAMP" evidence="10">
    <location>
        <begin position="194"/>
        <end position="247"/>
    </location>
</feature>
<dbReference type="GO" id="GO:0004721">
    <property type="term" value="F:phosphoprotein phosphatase activity"/>
    <property type="evidence" value="ECO:0007669"/>
    <property type="project" value="TreeGrafter"/>
</dbReference>
<dbReference type="EMBL" id="QRCT01000013">
    <property type="protein sequence ID" value="RDU24294.1"/>
    <property type="molecule type" value="Genomic_DNA"/>
</dbReference>
<keyword evidence="8" id="KW-0472">Membrane</keyword>
<keyword evidence="8" id="KW-1133">Transmembrane helix</keyword>
<evidence type="ECO:0000313" key="12">
    <source>
        <dbReference type="Proteomes" id="UP000255036"/>
    </source>
</evidence>
<dbReference type="GO" id="GO:0016036">
    <property type="term" value="P:cellular response to phosphate starvation"/>
    <property type="evidence" value="ECO:0007669"/>
    <property type="project" value="TreeGrafter"/>
</dbReference>
<dbReference type="CDD" id="cd00082">
    <property type="entry name" value="HisKA"/>
    <property type="match status" value="1"/>
</dbReference>
<dbReference type="CDD" id="cd06225">
    <property type="entry name" value="HAMP"/>
    <property type="match status" value="1"/>
</dbReference>
<dbReference type="SUPFAM" id="SSF158472">
    <property type="entry name" value="HAMP domain-like"/>
    <property type="match status" value="1"/>
</dbReference>
<dbReference type="SUPFAM" id="SSF55874">
    <property type="entry name" value="ATPase domain of HSP90 chaperone/DNA topoisomerase II/histidine kinase"/>
    <property type="match status" value="1"/>
</dbReference>
<dbReference type="GO" id="GO:0005886">
    <property type="term" value="C:plasma membrane"/>
    <property type="evidence" value="ECO:0007669"/>
    <property type="project" value="TreeGrafter"/>
</dbReference>
<keyword evidence="5" id="KW-0808">Transferase</keyword>